<evidence type="ECO:0000256" key="4">
    <source>
        <dbReference type="ARBA" id="ARBA00022722"/>
    </source>
</evidence>
<keyword evidence="7" id="KW-0378">Hydrolase</keyword>
<dbReference type="Pfam" id="PF00075">
    <property type="entry name" value="RNase_H"/>
    <property type="match status" value="1"/>
</dbReference>
<dbReference type="EMBL" id="CALTRL010002518">
    <property type="protein sequence ID" value="CAH7675925.1"/>
    <property type="molecule type" value="Genomic_DNA"/>
</dbReference>
<evidence type="ECO:0000256" key="3">
    <source>
        <dbReference type="ARBA" id="ARBA00012180"/>
    </source>
</evidence>
<evidence type="ECO:0000259" key="8">
    <source>
        <dbReference type="PROSITE" id="PS50879"/>
    </source>
</evidence>
<comment type="catalytic activity">
    <reaction evidence="1">
        <text>Endonucleolytic cleavage to 5'-phosphomonoester.</text>
        <dbReference type="EC" id="3.1.26.4"/>
    </reaction>
</comment>
<dbReference type="PROSITE" id="PS50879">
    <property type="entry name" value="RNASE_H_1"/>
    <property type="match status" value="1"/>
</dbReference>
<dbReference type="InterPro" id="IPR036397">
    <property type="entry name" value="RNaseH_sf"/>
</dbReference>
<keyword evidence="5" id="KW-0479">Metal-binding</keyword>
<accession>A0AAV0B2L3</accession>
<dbReference type="PANTHER" id="PTHR10642">
    <property type="entry name" value="RIBONUCLEASE H1"/>
    <property type="match status" value="1"/>
</dbReference>
<dbReference type="InterPro" id="IPR012337">
    <property type="entry name" value="RNaseH-like_sf"/>
</dbReference>
<gene>
    <name evidence="9" type="ORF">PPACK8108_LOCUS11009</name>
</gene>
<comment type="caution">
    <text evidence="9">The sequence shown here is derived from an EMBL/GenBank/DDBJ whole genome shotgun (WGS) entry which is preliminary data.</text>
</comment>
<sequence>VYCDGACSGNGRKGVQTPAGSGVWWQDTAKRLPGPAQSNNRAELYAIWLALQSDPDPNSKMEILTDSQYSINCFGKWLPKWLSNNYKKSSGEPVENQDLIEAIRLKLEFRDRLNPRGVVFTYVKGHSGDYGNTQADKLARIG</sequence>
<dbReference type="Gene3D" id="3.30.420.10">
    <property type="entry name" value="Ribonuclease H-like superfamily/Ribonuclease H"/>
    <property type="match status" value="1"/>
</dbReference>
<protein>
    <recommendedName>
        <fullName evidence="3">ribonuclease H</fullName>
        <ecNumber evidence="3">3.1.26.4</ecNumber>
    </recommendedName>
</protein>
<dbReference type="EC" id="3.1.26.4" evidence="3"/>
<feature type="non-terminal residue" evidence="9">
    <location>
        <position position="142"/>
    </location>
</feature>
<name>A0AAV0B2L3_PHAPC</name>
<keyword evidence="10" id="KW-1185">Reference proteome</keyword>
<keyword evidence="6" id="KW-0255">Endonuclease</keyword>
<dbReference type="GO" id="GO:0043137">
    <property type="term" value="P:DNA replication, removal of RNA primer"/>
    <property type="evidence" value="ECO:0007669"/>
    <property type="project" value="TreeGrafter"/>
</dbReference>
<reference evidence="9" key="1">
    <citation type="submission" date="2022-06" db="EMBL/GenBank/DDBJ databases">
        <authorList>
            <consortium name="SYNGENTA / RWTH Aachen University"/>
        </authorList>
    </citation>
    <scope>NUCLEOTIDE SEQUENCE</scope>
</reference>
<dbReference type="PANTHER" id="PTHR10642:SF26">
    <property type="entry name" value="RIBONUCLEASE H1"/>
    <property type="match status" value="1"/>
</dbReference>
<dbReference type="Proteomes" id="UP001153365">
    <property type="component" value="Unassembled WGS sequence"/>
</dbReference>
<dbReference type="InterPro" id="IPR002156">
    <property type="entry name" value="RNaseH_domain"/>
</dbReference>
<feature type="non-terminal residue" evidence="9">
    <location>
        <position position="1"/>
    </location>
</feature>
<dbReference type="InterPro" id="IPR050092">
    <property type="entry name" value="RNase_H"/>
</dbReference>
<dbReference type="GO" id="GO:0046872">
    <property type="term" value="F:metal ion binding"/>
    <property type="evidence" value="ECO:0007669"/>
    <property type="project" value="UniProtKB-KW"/>
</dbReference>
<feature type="domain" description="RNase H type-1" evidence="8">
    <location>
        <begin position="1"/>
        <end position="142"/>
    </location>
</feature>
<evidence type="ECO:0000256" key="7">
    <source>
        <dbReference type="ARBA" id="ARBA00022801"/>
    </source>
</evidence>
<dbReference type="GO" id="GO:0003676">
    <property type="term" value="F:nucleic acid binding"/>
    <property type="evidence" value="ECO:0007669"/>
    <property type="project" value="InterPro"/>
</dbReference>
<comment type="similarity">
    <text evidence="2">Belongs to the RNase H family.</text>
</comment>
<evidence type="ECO:0000313" key="10">
    <source>
        <dbReference type="Proteomes" id="UP001153365"/>
    </source>
</evidence>
<evidence type="ECO:0000256" key="6">
    <source>
        <dbReference type="ARBA" id="ARBA00022759"/>
    </source>
</evidence>
<dbReference type="CDD" id="cd09280">
    <property type="entry name" value="RNase_HI_eukaryote_like"/>
    <property type="match status" value="1"/>
</dbReference>
<organism evidence="9 10">
    <name type="scientific">Phakopsora pachyrhizi</name>
    <name type="common">Asian soybean rust disease fungus</name>
    <dbReference type="NCBI Taxonomy" id="170000"/>
    <lineage>
        <taxon>Eukaryota</taxon>
        <taxon>Fungi</taxon>
        <taxon>Dikarya</taxon>
        <taxon>Basidiomycota</taxon>
        <taxon>Pucciniomycotina</taxon>
        <taxon>Pucciniomycetes</taxon>
        <taxon>Pucciniales</taxon>
        <taxon>Phakopsoraceae</taxon>
        <taxon>Phakopsora</taxon>
    </lineage>
</organism>
<dbReference type="GO" id="GO:0004523">
    <property type="term" value="F:RNA-DNA hybrid ribonuclease activity"/>
    <property type="evidence" value="ECO:0007669"/>
    <property type="project" value="UniProtKB-EC"/>
</dbReference>
<evidence type="ECO:0000313" key="9">
    <source>
        <dbReference type="EMBL" id="CAH7675925.1"/>
    </source>
</evidence>
<evidence type="ECO:0000256" key="2">
    <source>
        <dbReference type="ARBA" id="ARBA00005300"/>
    </source>
</evidence>
<evidence type="ECO:0000256" key="5">
    <source>
        <dbReference type="ARBA" id="ARBA00022723"/>
    </source>
</evidence>
<proteinExistence type="inferred from homology"/>
<evidence type="ECO:0000256" key="1">
    <source>
        <dbReference type="ARBA" id="ARBA00000077"/>
    </source>
</evidence>
<dbReference type="AlphaFoldDB" id="A0AAV0B2L3"/>
<keyword evidence="4" id="KW-0540">Nuclease</keyword>
<dbReference type="SUPFAM" id="SSF53098">
    <property type="entry name" value="Ribonuclease H-like"/>
    <property type="match status" value="1"/>
</dbReference>